<dbReference type="AlphaFoldDB" id="A0A1X0U2Y4"/>
<evidence type="ECO:0000313" key="2">
    <source>
        <dbReference type="EMBL" id="ORI08409.1"/>
    </source>
</evidence>
<evidence type="ECO:0000259" key="1">
    <source>
        <dbReference type="PROSITE" id="PS50943"/>
    </source>
</evidence>
<feature type="domain" description="HTH cro/C1-type" evidence="1">
    <location>
        <begin position="40"/>
        <end position="73"/>
    </location>
</feature>
<dbReference type="Gene3D" id="1.10.260.40">
    <property type="entry name" value="lambda repressor-like DNA-binding domains"/>
    <property type="match status" value="1"/>
</dbReference>
<accession>A0A1X0U2Y4</accession>
<dbReference type="InterPro" id="IPR010982">
    <property type="entry name" value="Lambda_DNA-bd_dom_sf"/>
</dbReference>
<gene>
    <name evidence="2" type="ORF">A3835_02330</name>
</gene>
<dbReference type="Proteomes" id="UP000192671">
    <property type="component" value="Unassembled WGS sequence"/>
</dbReference>
<sequence length="143" mass="16726">MQIYERINAILRSKKLKKKDFVQKFIDLEPRLKSTGEVPSLSSIYNYLNGNREIKAELIPYIAKALDVSEQELFIDDLNISSFLKDIASKCNYNDKEYANLQNISRIIDLCQYASEPLLTRLIEILEKNKEQTLRHMRDISLL</sequence>
<comment type="caution">
    <text evidence="2">The sequence shown here is derived from an EMBL/GenBank/DDBJ whole genome shotgun (WGS) entry which is preliminary data.</text>
</comment>
<name>A0A1X0U2Y4_9BACT</name>
<dbReference type="InterPro" id="IPR001387">
    <property type="entry name" value="Cro/C1-type_HTH"/>
</dbReference>
<reference evidence="2 3" key="1">
    <citation type="journal article" date="2017" name="Gene Rep">
        <title>The ribosomal RNA operon (rrn) of Campylobacter concisus supports molecular typing to genomospecies level.</title>
        <authorList>
            <person name="Huq M."/>
            <person name="Van T.T.H."/>
            <person name="Gurtler V."/>
            <person name="Elshagmani E."/>
            <person name="Allemailem K.S."/>
            <person name="Smooker P.M."/>
            <person name="Istivan T.S."/>
        </authorList>
    </citation>
    <scope>NUCLEOTIDE SEQUENCE [LARGE SCALE GENOMIC DNA]</scope>
    <source>
        <strain evidence="2 3">RCH 26</strain>
    </source>
</reference>
<organism evidence="2 3">
    <name type="scientific">Campylobacter concisus</name>
    <dbReference type="NCBI Taxonomy" id="199"/>
    <lineage>
        <taxon>Bacteria</taxon>
        <taxon>Pseudomonadati</taxon>
        <taxon>Campylobacterota</taxon>
        <taxon>Epsilonproteobacteria</taxon>
        <taxon>Campylobacterales</taxon>
        <taxon>Campylobacteraceae</taxon>
        <taxon>Campylobacter</taxon>
    </lineage>
</organism>
<evidence type="ECO:0000313" key="3">
    <source>
        <dbReference type="Proteomes" id="UP000192671"/>
    </source>
</evidence>
<dbReference type="EMBL" id="LVWL01000018">
    <property type="protein sequence ID" value="ORI08409.1"/>
    <property type="molecule type" value="Genomic_DNA"/>
</dbReference>
<dbReference type="PROSITE" id="PS50943">
    <property type="entry name" value="HTH_CROC1"/>
    <property type="match status" value="1"/>
</dbReference>
<proteinExistence type="predicted"/>
<protein>
    <recommendedName>
        <fullName evidence="1">HTH cro/C1-type domain-containing protein</fullName>
    </recommendedName>
</protein>
<dbReference type="GO" id="GO:0003677">
    <property type="term" value="F:DNA binding"/>
    <property type="evidence" value="ECO:0007669"/>
    <property type="project" value="InterPro"/>
</dbReference>
<dbReference type="CDD" id="cd00093">
    <property type="entry name" value="HTH_XRE"/>
    <property type="match status" value="1"/>
</dbReference>